<dbReference type="OrthoDB" id="90214at2759"/>
<dbReference type="EMBL" id="SNRW01003466">
    <property type="protein sequence ID" value="KAA6389773.1"/>
    <property type="molecule type" value="Genomic_DNA"/>
</dbReference>
<organism evidence="1 2">
    <name type="scientific">Streblomastix strix</name>
    <dbReference type="NCBI Taxonomy" id="222440"/>
    <lineage>
        <taxon>Eukaryota</taxon>
        <taxon>Metamonada</taxon>
        <taxon>Preaxostyla</taxon>
        <taxon>Oxymonadida</taxon>
        <taxon>Streblomastigidae</taxon>
        <taxon>Streblomastix</taxon>
    </lineage>
</organism>
<proteinExistence type="predicted"/>
<protein>
    <submittedName>
        <fullName evidence="1">Uncharacterized protein</fullName>
    </submittedName>
</protein>
<gene>
    <name evidence="1" type="ORF">EZS28_014699</name>
</gene>
<dbReference type="AlphaFoldDB" id="A0A5J4W5F6"/>
<name>A0A5J4W5F6_9EUKA</name>
<reference evidence="1 2" key="1">
    <citation type="submission" date="2019-03" db="EMBL/GenBank/DDBJ databases">
        <title>Single cell metagenomics reveals metabolic interactions within the superorganism composed of flagellate Streblomastix strix and complex community of Bacteroidetes bacteria on its surface.</title>
        <authorList>
            <person name="Treitli S.C."/>
            <person name="Kolisko M."/>
            <person name="Husnik F."/>
            <person name="Keeling P."/>
            <person name="Hampl V."/>
        </authorList>
    </citation>
    <scope>NUCLEOTIDE SEQUENCE [LARGE SCALE GENOMIC DNA]</scope>
    <source>
        <strain evidence="1">ST1C</strain>
    </source>
</reference>
<dbReference type="Proteomes" id="UP000324800">
    <property type="component" value="Unassembled WGS sequence"/>
</dbReference>
<comment type="caution">
    <text evidence="1">The sequence shown here is derived from an EMBL/GenBank/DDBJ whole genome shotgun (WGS) entry which is preliminary data.</text>
</comment>
<sequence>MVFNNYYLWLLTDFCFITTDNKAIAVLEKNTVYEPFVRTMMNIRIQAIFAGSSEEKFCKLLIKASYRFNTLYTEKFGKIKLLDKADTFIAYHHLSHIDTRRINAKIFAVQFNPKAATCFTSLLTGKCLDRKPLHFVLADTESIQIAIAGDPNKNYHQQFESIVTDKQFYDQHVYQYLPDPNKDIYDYKKILGFGIENEGYELTSLGPKDNVINTMKHLARYGLQAKLLEDLMEKLDIMISAYNQQDINLDEYVKLQPHDYQLKPLSKFERPYFSPNYNSWKIDQTTIEINDEDQSEQVEQQIEKRSVGRPKKYFNDEDRKEAIRKHQRWNELHVGIVIK</sequence>
<evidence type="ECO:0000313" key="1">
    <source>
        <dbReference type="EMBL" id="KAA6389773.1"/>
    </source>
</evidence>
<evidence type="ECO:0000313" key="2">
    <source>
        <dbReference type="Proteomes" id="UP000324800"/>
    </source>
</evidence>
<accession>A0A5J4W5F6</accession>